<evidence type="ECO:0000313" key="3">
    <source>
        <dbReference type="EMBL" id="OLN22455.1"/>
    </source>
</evidence>
<evidence type="ECO:0000256" key="1">
    <source>
        <dbReference type="SAM" id="Phobius"/>
    </source>
</evidence>
<comment type="caution">
    <text evidence="3">The sequence shown here is derived from an EMBL/GenBank/DDBJ whole genome shotgun (WGS) entry which is preliminary data.</text>
</comment>
<dbReference type="Pfam" id="PF13386">
    <property type="entry name" value="DsbD_2"/>
    <property type="match status" value="1"/>
</dbReference>
<evidence type="ECO:0000313" key="4">
    <source>
        <dbReference type="Proteomes" id="UP000185568"/>
    </source>
</evidence>
<dbReference type="InterPro" id="IPR039447">
    <property type="entry name" value="UreH-like_TM_dom"/>
</dbReference>
<gene>
    <name evidence="3" type="ORF">BTO30_09070</name>
</gene>
<feature type="transmembrane region" description="Helical" evidence="1">
    <location>
        <begin position="108"/>
        <end position="126"/>
    </location>
</feature>
<protein>
    <submittedName>
        <fullName evidence="3">Cytochrome C biosynthesis protein</fullName>
    </submittedName>
</protein>
<feature type="transmembrane region" description="Helical" evidence="1">
    <location>
        <begin position="147"/>
        <end position="174"/>
    </location>
</feature>
<reference evidence="3 4" key="1">
    <citation type="submission" date="2016-12" db="EMBL/GenBank/DDBJ databases">
        <title>Domibacillus antri genome sequencing.</title>
        <authorList>
            <person name="Verma A."/>
            <person name="Krishnamurthi S."/>
        </authorList>
    </citation>
    <scope>NUCLEOTIDE SEQUENCE [LARGE SCALE GENOMIC DNA]</scope>
    <source>
        <strain evidence="3 4">XD80</strain>
    </source>
</reference>
<sequence length="241" mass="26827">MYSFINDFSSAVMQPFLNLYHQMEHISIVAALILGFVGALVPCQLTANGSALMIYGNRSLRKGVAWPHIFLFLLGKMASFSILGLIVWMVGSQVEQTLTLFFPWFRKAMGPLMILVGLFLLGVIKWRKGFTLGEIPSKLFKGKMGSFLMGVSFSLAFCPTMFVLFFVTLIPLTLSESYGFILPSVFAVGTTIPLLVIIFIIWFLEIDKTIMAKSKKVGNVIQKLAGVFLILIGIMDTIIYL</sequence>
<accession>A0A1Q8Q593</accession>
<name>A0A1Q8Q593_9BACI</name>
<feature type="transmembrane region" description="Helical" evidence="1">
    <location>
        <begin position="180"/>
        <end position="204"/>
    </location>
</feature>
<dbReference type="Proteomes" id="UP000185568">
    <property type="component" value="Unassembled WGS sequence"/>
</dbReference>
<dbReference type="OrthoDB" id="43562at2"/>
<feature type="transmembrane region" description="Helical" evidence="1">
    <location>
        <begin position="68"/>
        <end position="88"/>
    </location>
</feature>
<dbReference type="STRING" id="1714264.BTO30_09070"/>
<keyword evidence="4" id="KW-1185">Reference proteome</keyword>
<feature type="transmembrane region" description="Helical" evidence="1">
    <location>
        <begin position="224"/>
        <end position="240"/>
    </location>
</feature>
<dbReference type="PANTHER" id="PTHR31272:SF4">
    <property type="entry name" value="CYTOCHROME C-TYPE BIOGENESIS PROTEIN HI_1454-RELATED"/>
    <property type="match status" value="1"/>
</dbReference>
<dbReference type="InterPro" id="IPR051790">
    <property type="entry name" value="Cytochrome_c-biogenesis_DsbD"/>
</dbReference>
<feature type="domain" description="Urease accessory protein UreH-like transmembrane" evidence="2">
    <location>
        <begin position="30"/>
        <end position="235"/>
    </location>
</feature>
<dbReference type="PANTHER" id="PTHR31272">
    <property type="entry name" value="CYTOCHROME C-TYPE BIOGENESIS PROTEIN HI_1454-RELATED"/>
    <property type="match status" value="1"/>
</dbReference>
<dbReference type="RefSeq" id="WP_075398412.1">
    <property type="nucleotide sequence ID" value="NZ_MSDU01000017.1"/>
</dbReference>
<keyword evidence="1" id="KW-0472">Membrane</keyword>
<proteinExistence type="predicted"/>
<feature type="transmembrane region" description="Helical" evidence="1">
    <location>
        <begin position="26"/>
        <end position="47"/>
    </location>
</feature>
<keyword evidence="1" id="KW-1133">Transmembrane helix</keyword>
<dbReference type="AlphaFoldDB" id="A0A1Q8Q593"/>
<evidence type="ECO:0000259" key="2">
    <source>
        <dbReference type="Pfam" id="PF13386"/>
    </source>
</evidence>
<dbReference type="EMBL" id="MSDU01000017">
    <property type="protein sequence ID" value="OLN22455.1"/>
    <property type="molecule type" value="Genomic_DNA"/>
</dbReference>
<keyword evidence="1" id="KW-0812">Transmembrane</keyword>
<organism evidence="3 4">
    <name type="scientific">Domibacillus antri</name>
    <dbReference type="NCBI Taxonomy" id="1714264"/>
    <lineage>
        <taxon>Bacteria</taxon>
        <taxon>Bacillati</taxon>
        <taxon>Bacillota</taxon>
        <taxon>Bacilli</taxon>
        <taxon>Bacillales</taxon>
        <taxon>Bacillaceae</taxon>
        <taxon>Domibacillus</taxon>
    </lineage>
</organism>